<dbReference type="InterPro" id="IPR013083">
    <property type="entry name" value="Znf_RING/FYVE/PHD"/>
</dbReference>
<sequence length="268" mass="30313">MHRLRGVILSLNEPRPAVRRRGTNGNDRNMEGYEQIQEDVQEAVDSQDSAPRLSLDDHLEHHQLTLPMNGLVDSRPECTNDIISNEEATRENTTVQNNTHSISGDDMVRSSANPLLPPMYIMGLSTPVEIELLMAEDYYNDRITSLQQRGLISIVTEPISIPTGKENTIMQILTPVTSSVDELEVCFCGAPYADTTSKIENDSHEAVQIPECPHIFGKHCILQWLNENQVPTCPMCRKKVTLARDVPGERMDDQELYRVIDYHYSQPE</sequence>
<dbReference type="Gene3D" id="3.30.40.10">
    <property type="entry name" value="Zinc/RING finger domain, C3HC4 (zinc finger)"/>
    <property type="match status" value="1"/>
</dbReference>
<evidence type="ECO:0000313" key="6">
    <source>
        <dbReference type="EMBL" id="CAD6446483.1"/>
    </source>
</evidence>
<evidence type="ECO:0000313" key="7">
    <source>
        <dbReference type="Proteomes" id="UP000624404"/>
    </source>
</evidence>
<dbReference type="Pfam" id="PF12861">
    <property type="entry name" value="zf-ANAPC11"/>
    <property type="match status" value="1"/>
</dbReference>
<keyword evidence="4" id="KW-0479">Metal-binding</keyword>
<keyword evidence="3" id="KW-0131">Cell cycle</keyword>
<keyword evidence="7" id="KW-1185">Reference proteome</keyword>
<organism evidence="6 7">
    <name type="scientific">Sclerotinia trifoliorum</name>
    <dbReference type="NCBI Taxonomy" id="28548"/>
    <lineage>
        <taxon>Eukaryota</taxon>
        <taxon>Fungi</taxon>
        <taxon>Dikarya</taxon>
        <taxon>Ascomycota</taxon>
        <taxon>Pezizomycotina</taxon>
        <taxon>Leotiomycetes</taxon>
        <taxon>Helotiales</taxon>
        <taxon>Sclerotiniaceae</taxon>
        <taxon>Sclerotinia</taxon>
    </lineage>
</organism>
<dbReference type="Proteomes" id="UP000624404">
    <property type="component" value="Unassembled WGS sequence"/>
</dbReference>
<dbReference type="GO" id="GO:0097602">
    <property type="term" value="F:cullin family protein binding"/>
    <property type="evidence" value="ECO:0007669"/>
    <property type="project" value="InterPro"/>
</dbReference>
<comment type="caution">
    <text evidence="6">The sequence shown here is derived from an EMBL/GenBank/DDBJ whole genome shotgun (WGS) entry which is preliminary data.</text>
</comment>
<dbReference type="GO" id="GO:0031145">
    <property type="term" value="P:anaphase-promoting complex-dependent catabolic process"/>
    <property type="evidence" value="ECO:0007669"/>
    <property type="project" value="InterPro"/>
</dbReference>
<dbReference type="EMBL" id="CAJHIA010000021">
    <property type="protein sequence ID" value="CAD6446483.1"/>
    <property type="molecule type" value="Genomic_DNA"/>
</dbReference>
<dbReference type="PROSITE" id="PS50089">
    <property type="entry name" value="ZF_RING_2"/>
    <property type="match status" value="1"/>
</dbReference>
<evidence type="ECO:0000256" key="4">
    <source>
        <dbReference type="PROSITE-ProRule" id="PRU00175"/>
    </source>
</evidence>
<keyword evidence="4" id="KW-0862">Zinc</keyword>
<keyword evidence="3" id="KW-0498">Mitosis</keyword>
<dbReference type="GO" id="GO:0061630">
    <property type="term" value="F:ubiquitin protein ligase activity"/>
    <property type="evidence" value="ECO:0007669"/>
    <property type="project" value="InterPro"/>
</dbReference>
<dbReference type="GO" id="GO:0008270">
    <property type="term" value="F:zinc ion binding"/>
    <property type="evidence" value="ECO:0007669"/>
    <property type="project" value="UniProtKB-KW"/>
</dbReference>
<dbReference type="GO" id="GO:0005680">
    <property type="term" value="C:anaphase-promoting complex"/>
    <property type="evidence" value="ECO:0007669"/>
    <property type="project" value="InterPro"/>
</dbReference>
<keyword evidence="2" id="KW-0132">Cell division</keyword>
<dbReference type="OrthoDB" id="8062037at2759"/>
<name>A0A8H2VYU3_9HELO</name>
<dbReference type="InterPro" id="IPR001841">
    <property type="entry name" value="Znf_RING"/>
</dbReference>
<gene>
    <name evidence="6" type="ORF">SCLTRI_LOCUS6275</name>
</gene>
<accession>A0A8H2VYU3</accession>
<dbReference type="AlphaFoldDB" id="A0A8H2VYU3"/>
<evidence type="ECO:0000256" key="1">
    <source>
        <dbReference type="ARBA" id="ARBA00013928"/>
    </source>
</evidence>
<dbReference type="GO" id="GO:0051301">
    <property type="term" value="P:cell division"/>
    <property type="evidence" value="ECO:0007669"/>
    <property type="project" value="UniProtKB-KW"/>
</dbReference>
<protein>
    <recommendedName>
        <fullName evidence="1">Anaphase-promoting complex subunit 11</fullName>
    </recommendedName>
</protein>
<evidence type="ECO:0000256" key="2">
    <source>
        <dbReference type="ARBA" id="ARBA00022618"/>
    </source>
</evidence>
<feature type="domain" description="RING-type" evidence="5">
    <location>
        <begin position="188"/>
        <end position="237"/>
    </location>
</feature>
<dbReference type="InterPro" id="IPR024991">
    <property type="entry name" value="RING-H2_APC11"/>
</dbReference>
<reference evidence="6" key="1">
    <citation type="submission" date="2020-10" db="EMBL/GenBank/DDBJ databases">
        <authorList>
            <person name="Kusch S."/>
        </authorList>
    </citation>
    <scope>NUCLEOTIDE SEQUENCE</scope>
    <source>
        <strain evidence="6">SwB9</strain>
    </source>
</reference>
<proteinExistence type="predicted"/>
<dbReference type="SUPFAM" id="SSF57850">
    <property type="entry name" value="RING/U-box"/>
    <property type="match status" value="1"/>
</dbReference>
<evidence type="ECO:0000259" key="5">
    <source>
        <dbReference type="PROSITE" id="PS50089"/>
    </source>
</evidence>
<evidence type="ECO:0000256" key="3">
    <source>
        <dbReference type="ARBA" id="ARBA00022776"/>
    </source>
</evidence>
<keyword evidence="4" id="KW-0863">Zinc-finger</keyword>